<keyword evidence="4" id="KW-0051">Antiviral defense</keyword>
<keyword evidence="3" id="KW-0547">Nucleotide-binding</keyword>
<keyword evidence="2" id="KW-0548">Nucleotidyltransferase</keyword>
<organism evidence="6 7">
    <name type="scientific">Pseudomonas triclosanedens</name>
    <dbReference type="NCBI Taxonomy" id="2961893"/>
    <lineage>
        <taxon>Bacteria</taxon>
        <taxon>Pseudomonadati</taxon>
        <taxon>Pseudomonadota</taxon>
        <taxon>Gammaproteobacteria</taxon>
        <taxon>Pseudomonadales</taxon>
        <taxon>Pseudomonadaceae</taxon>
        <taxon>Pseudomonas</taxon>
    </lineage>
</organism>
<evidence type="ECO:0000256" key="1">
    <source>
        <dbReference type="ARBA" id="ARBA00022679"/>
    </source>
</evidence>
<evidence type="ECO:0000313" key="6">
    <source>
        <dbReference type="EMBL" id="WAI48755.1"/>
    </source>
</evidence>
<name>A0ABY6ZVL1_9PSED</name>
<evidence type="ECO:0000313" key="7">
    <source>
        <dbReference type="Proteomes" id="UP001163624"/>
    </source>
</evidence>
<evidence type="ECO:0000256" key="4">
    <source>
        <dbReference type="ARBA" id="ARBA00023118"/>
    </source>
</evidence>
<keyword evidence="7" id="KW-1185">Reference proteome</keyword>
<sequence length="378" mass="41795">MVANINNYLSRMRARRNGTDRLSNIALDERISVLTKSLNREGWEGRVADKPYTRYALGAMQEVSPEYTRVSLETAERVGSQLKSRLEAKGLGVEFRLQGSVPLNVHIRGVSDVDLLTLDRDLFTYSVHGPKSKSGLYGNPANKTSLGTLLTLRSAVEEVLPDAFPAADVNIEGSKAVKISGGSLARPVDVIPSHWFDCVAYQVSGAEHDRAVTILDKGVPCTLDNFPFLHIKRIGDRCDTARGGLRKSIRLCKNVKADAEEEGRKIDLSSFDIASAMYYADMSVLGLSWYYELSVLAETQRHLKNLNDNKEYAKSLLVPDESRKIFDTSEKLVALGRLSSEINDLLESVAKENSQILASSLYPDLVKSRQAVSSLKIN</sequence>
<gene>
    <name evidence="6" type="ORF">OU419_23835</name>
</gene>
<reference evidence="6" key="1">
    <citation type="submission" date="2022-11" db="EMBL/GenBank/DDBJ databases">
        <title>Pseudomonas triclosanedens sp. nov., a triclosan degrader isolated from activated sludge.</title>
        <authorList>
            <person name="Yin Y."/>
            <person name="Lu Z."/>
        </authorList>
    </citation>
    <scope>NUCLEOTIDE SEQUENCE</scope>
    <source>
        <strain evidence="6">ZM23</strain>
    </source>
</reference>
<evidence type="ECO:0000259" key="5">
    <source>
        <dbReference type="Pfam" id="PF26305"/>
    </source>
</evidence>
<evidence type="ECO:0000256" key="3">
    <source>
        <dbReference type="ARBA" id="ARBA00022741"/>
    </source>
</evidence>
<accession>A0ABY6ZVL1</accession>
<dbReference type="Proteomes" id="UP001163624">
    <property type="component" value="Chromosome"/>
</dbReference>
<feature type="domain" description="cGAS/DncV-like nucleotidyltransferase C-terminal helical" evidence="5">
    <location>
        <begin position="242"/>
        <end position="331"/>
    </location>
</feature>
<dbReference type="RefSeq" id="WP_254476815.1">
    <property type="nucleotide sequence ID" value="NZ_CP113432.1"/>
</dbReference>
<keyword evidence="1" id="KW-0808">Transferase</keyword>
<dbReference type="Pfam" id="PF26305">
    <property type="entry name" value="CD_NTase_C"/>
    <property type="match status" value="1"/>
</dbReference>
<dbReference type="EMBL" id="CP113432">
    <property type="protein sequence ID" value="WAI48755.1"/>
    <property type="molecule type" value="Genomic_DNA"/>
</dbReference>
<dbReference type="InterPro" id="IPR058909">
    <property type="entry name" value="CD_NTase_C"/>
</dbReference>
<evidence type="ECO:0000256" key="2">
    <source>
        <dbReference type="ARBA" id="ARBA00022695"/>
    </source>
</evidence>
<protein>
    <recommendedName>
        <fullName evidence="5">cGAS/DncV-like nucleotidyltransferase C-terminal helical domain-containing protein</fullName>
    </recommendedName>
</protein>
<proteinExistence type="predicted"/>